<feature type="transmembrane region" description="Helical" evidence="1">
    <location>
        <begin position="131"/>
        <end position="150"/>
    </location>
</feature>
<keyword evidence="1" id="KW-0812">Transmembrane</keyword>
<evidence type="ECO:0000256" key="1">
    <source>
        <dbReference type="SAM" id="Phobius"/>
    </source>
</evidence>
<proteinExistence type="predicted"/>
<dbReference type="RefSeq" id="WP_286353717.1">
    <property type="nucleotide sequence ID" value="NZ_AP027079.1"/>
</dbReference>
<dbReference type="Proteomes" id="UP001242010">
    <property type="component" value="Chromosome"/>
</dbReference>
<keyword evidence="1" id="KW-1133">Transmembrane helix</keyword>
<sequence length="234" mass="26154">MSACLALFVILPTNLLQELPLSLNLAISAFGALAYALYRASLRGVHAMKAFCGCLGLLLNFSWFMNAGSEGSISMFMFAGVLVLNIFFRGRTRWLFLAIFLVNGLGLLWAERAFPNLVVPYAHAGDRPWDLMAGFVVSTFACVLVLRVVLTAYDRERERLGAMNARLEQTLAEIRTLQGLLPICSWCKKIRDDAGLWTQVEQYLVQHADVAFTHGMCPECARDHFSKEQDRAPE</sequence>
<gene>
    <name evidence="2" type="ORF">GETHOR_20970</name>
</gene>
<reference evidence="3" key="1">
    <citation type="journal article" date="2023" name="Int. J. Syst. Evol. Microbiol.">
        <title>Mesoterricola silvestris gen. nov., sp. nov., Mesoterricola sediminis sp. nov., Geothrix oryzae sp. nov., Geothrix edaphica sp. nov., Geothrix rubra sp. nov., and Geothrix limicola sp. nov., six novel members of Acidobacteriota isolated from soils.</title>
        <authorList>
            <person name="Itoh H."/>
            <person name="Sugisawa Y."/>
            <person name="Mise K."/>
            <person name="Xu Z."/>
            <person name="Kuniyasu M."/>
            <person name="Ushijima N."/>
            <person name="Kawano K."/>
            <person name="Kobayashi E."/>
            <person name="Shiratori Y."/>
            <person name="Masuda Y."/>
            <person name="Senoo K."/>
        </authorList>
    </citation>
    <scope>NUCLEOTIDE SEQUENCE [LARGE SCALE GENOMIC DNA]</scope>
    <source>
        <strain evidence="3">Red222</strain>
    </source>
</reference>
<keyword evidence="3" id="KW-1185">Reference proteome</keyword>
<protein>
    <submittedName>
        <fullName evidence="2">Uncharacterized protein</fullName>
    </submittedName>
</protein>
<dbReference type="EMBL" id="AP027079">
    <property type="protein sequence ID" value="BDU69996.1"/>
    <property type="molecule type" value="Genomic_DNA"/>
</dbReference>
<evidence type="ECO:0000313" key="3">
    <source>
        <dbReference type="Proteomes" id="UP001242010"/>
    </source>
</evidence>
<feature type="transmembrane region" description="Helical" evidence="1">
    <location>
        <begin position="71"/>
        <end position="87"/>
    </location>
</feature>
<organism evidence="2 3">
    <name type="scientific">Geothrix oryzae</name>
    <dbReference type="NCBI Taxonomy" id="2927975"/>
    <lineage>
        <taxon>Bacteria</taxon>
        <taxon>Pseudomonadati</taxon>
        <taxon>Acidobacteriota</taxon>
        <taxon>Holophagae</taxon>
        <taxon>Holophagales</taxon>
        <taxon>Holophagaceae</taxon>
        <taxon>Geothrix</taxon>
    </lineage>
</organism>
<accession>A0ABN6UY88</accession>
<feature type="transmembrane region" description="Helical" evidence="1">
    <location>
        <begin position="94"/>
        <end position="111"/>
    </location>
</feature>
<feature type="transmembrane region" description="Helical" evidence="1">
    <location>
        <begin position="48"/>
        <end position="65"/>
    </location>
</feature>
<evidence type="ECO:0000313" key="2">
    <source>
        <dbReference type="EMBL" id="BDU69996.1"/>
    </source>
</evidence>
<name>A0ABN6UY88_9BACT</name>
<keyword evidence="1" id="KW-0472">Membrane</keyword>
<feature type="transmembrane region" description="Helical" evidence="1">
    <location>
        <begin position="25"/>
        <end position="41"/>
    </location>
</feature>